<dbReference type="AlphaFoldDB" id="A0A433U8C6"/>
<evidence type="ECO:0000313" key="2">
    <source>
        <dbReference type="EMBL" id="RUS90058.1"/>
    </source>
</evidence>
<feature type="signal peptide" evidence="1">
    <location>
        <begin position="1"/>
        <end position="18"/>
    </location>
</feature>
<evidence type="ECO:0000313" key="3">
    <source>
        <dbReference type="Proteomes" id="UP000271974"/>
    </source>
</evidence>
<accession>A0A433U8C6</accession>
<evidence type="ECO:0008006" key="4">
    <source>
        <dbReference type="Google" id="ProtNLM"/>
    </source>
</evidence>
<feature type="chain" id="PRO_5019580206" description="TNFR-Cys domain-containing protein" evidence="1">
    <location>
        <begin position="19"/>
        <end position="148"/>
    </location>
</feature>
<comment type="caution">
    <text evidence="2">The sequence shown here is derived from an EMBL/GenBank/DDBJ whole genome shotgun (WGS) entry which is preliminary data.</text>
</comment>
<keyword evidence="3" id="KW-1185">Reference proteome</keyword>
<proteinExistence type="predicted"/>
<protein>
    <recommendedName>
        <fullName evidence="4">TNFR-Cys domain-containing protein</fullName>
    </recommendedName>
</protein>
<dbReference type="SUPFAM" id="SSF57184">
    <property type="entry name" value="Growth factor receptor domain"/>
    <property type="match status" value="1"/>
</dbReference>
<reference evidence="2 3" key="1">
    <citation type="submission" date="2019-01" db="EMBL/GenBank/DDBJ databases">
        <title>A draft genome assembly of the solar-powered sea slug Elysia chlorotica.</title>
        <authorList>
            <person name="Cai H."/>
            <person name="Li Q."/>
            <person name="Fang X."/>
            <person name="Li J."/>
            <person name="Curtis N.E."/>
            <person name="Altenburger A."/>
            <person name="Shibata T."/>
            <person name="Feng M."/>
            <person name="Maeda T."/>
            <person name="Schwartz J.A."/>
            <person name="Shigenobu S."/>
            <person name="Lundholm N."/>
            <person name="Nishiyama T."/>
            <person name="Yang H."/>
            <person name="Hasebe M."/>
            <person name="Li S."/>
            <person name="Pierce S.K."/>
            <person name="Wang J."/>
        </authorList>
    </citation>
    <scope>NUCLEOTIDE SEQUENCE [LARGE SCALE GENOMIC DNA]</scope>
    <source>
        <strain evidence="2">EC2010</strain>
        <tissue evidence="2">Whole organism of an adult</tissue>
    </source>
</reference>
<dbReference type="OrthoDB" id="6102334at2759"/>
<evidence type="ECO:0000256" key="1">
    <source>
        <dbReference type="SAM" id="SignalP"/>
    </source>
</evidence>
<organism evidence="2 3">
    <name type="scientific">Elysia chlorotica</name>
    <name type="common">Eastern emerald elysia</name>
    <name type="synonym">Sea slug</name>
    <dbReference type="NCBI Taxonomy" id="188477"/>
    <lineage>
        <taxon>Eukaryota</taxon>
        <taxon>Metazoa</taxon>
        <taxon>Spiralia</taxon>
        <taxon>Lophotrochozoa</taxon>
        <taxon>Mollusca</taxon>
        <taxon>Gastropoda</taxon>
        <taxon>Heterobranchia</taxon>
        <taxon>Euthyneura</taxon>
        <taxon>Panpulmonata</taxon>
        <taxon>Sacoglossa</taxon>
        <taxon>Placobranchoidea</taxon>
        <taxon>Plakobranchidae</taxon>
        <taxon>Elysia</taxon>
    </lineage>
</organism>
<feature type="non-terminal residue" evidence="2">
    <location>
        <position position="148"/>
    </location>
</feature>
<dbReference type="EMBL" id="RQTK01000041">
    <property type="protein sequence ID" value="RUS90058.1"/>
    <property type="molecule type" value="Genomic_DNA"/>
</dbReference>
<dbReference type="InterPro" id="IPR009030">
    <property type="entry name" value="Growth_fac_rcpt_cys_sf"/>
</dbReference>
<dbReference type="Proteomes" id="UP000271974">
    <property type="component" value="Unassembled WGS sequence"/>
</dbReference>
<dbReference type="Gene3D" id="2.170.300.10">
    <property type="entry name" value="Tie2 ligand-binding domain superfamily"/>
    <property type="match status" value="1"/>
</dbReference>
<sequence>MSNFLVLLVLFSVHGVGGHENTSCPDSNWGAMCDQTCGHNCRKCARENGTCLSCAAGWFLSDLLPCYSECGPMTYGADCSGSCLQKCKRDCVDRVTGSCVHTAAASDPTSKLIAGLKSCVLVEITGWCVFELLALVAFGALELTCLWH</sequence>
<name>A0A433U8C6_ELYCH</name>
<keyword evidence="1" id="KW-0732">Signal</keyword>
<gene>
    <name evidence="2" type="ORF">EGW08_002171</name>
</gene>